<dbReference type="EMBL" id="BQNB010010363">
    <property type="protein sequence ID" value="GJS76269.1"/>
    <property type="molecule type" value="Genomic_DNA"/>
</dbReference>
<evidence type="ECO:0000256" key="6">
    <source>
        <dbReference type="ARBA" id="ARBA00022918"/>
    </source>
</evidence>
<feature type="domain" description="Reverse transcriptase RNase H-like" evidence="8">
    <location>
        <begin position="489"/>
        <end position="590"/>
    </location>
</feature>
<keyword evidence="4" id="KW-0255">Endonuclease</keyword>
<reference evidence="9" key="1">
    <citation type="journal article" date="2022" name="Int. J. Mol. Sci.">
        <title>Draft Genome of Tanacetum Coccineum: Genomic Comparison of Closely Related Tanacetum-Family Plants.</title>
        <authorList>
            <person name="Yamashiro T."/>
            <person name="Shiraishi A."/>
            <person name="Nakayama K."/>
            <person name="Satake H."/>
        </authorList>
    </citation>
    <scope>NUCLEOTIDE SEQUENCE</scope>
</reference>
<proteinExistence type="predicted"/>
<dbReference type="InterPro" id="IPR043502">
    <property type="entry name" value="DNA/RNA_pol_sf"/>
</dbReference>
<evidence type="ECO:0000256" key="2">
    <source>
        <dbReference type="ARBA" id="ARBA00022695"/>
    </source>
</evidence>
<name>A0ABQ4YEQ7_9ASTR</name>
<evidence type="ECO:0000256" key="5">
    <source>
        <dbReference type="ARBA" id="ARBA00022801"/>
    </source>
</evidence>
<keyword evidence="5" id="KW-0378">Hydrolase</keyword>
<evidence type="ECO:0000259" key="8">
    <source>
        <dbReference type="Pfam" id="PF17917"/>
    </source>
</evidence>
<keyword evidence="10" id="KW-1185">Reference proteome</keyword>
<evidence type="ECO:0000256" key="4">
    <source>
        <dbReference type="ARBA" id="ARBA00022759"/>
    </source>
</evidence>
<feature type="region of interest" description="Disordered" evidence="7">
    <location>
        <begin position="91"/>
        <end position="111"/>
    </location>
</feature>
<protein>
    <submittedName>
        <fullName evidence="9">Reverse transcriptase domain-containing protein</fullName>
    </submittedName>
</protein>
<dbReference type="Proteomes" id="UP001151760">
    <property type="component" value="Unassembled WGS sequence"/>
</dbReference>
<keyword evidence="6 9" id="KW-0695">RNA-directed DNA polymerase</keyword>
<dbReference type="GO" id="GO:0003964">
    <property type="term" value="F:RNA-directed DNA polymerase activity"/>
    <property type="evidence" value="ECO:0007669"/>
    <property type="project" value="UniProtKB-KW"/>
</dbReference>
<comment type="caution">
    <text evidence="9">The sequence shown here is derived from an EMBL/GenBank/DDBJ whole genome shotgun (WGS) entry which is preliminary data.</text>
</comment>
<evidence type="ECO:0000256" key="7">
    <source>
        <dbReference type="SAM" id="MobiDB-lite"/>
    </source>
</evidence>
<keyword evidence="3" id="KW-0540">Nuclease</keyword>
<organism evidence="9 10">
    <name type="scientific">Tanacetum coccineum</name>
    <dbReference type="NCBI Taxonomy" id="301880"/>
    <lineage>
        <taxon>Eukaryota</taxon>
        <taxon>Viridiplantae</taxon>
        <taxon>Streptophyta</taxon>
        <taxon>Embryophyta</taxon>
        <taxon>Tracheophyta</taxon>
        <taxon>Spermatophyta</taxon>
        <taxon>Magnoliopsida</taxon>
        <taxon>eudicotyledons</taxon>
        <taxon>Gunneridae</taxon>
        <taxon>Pentapetalae</taxon>
        <taxon>asterids</taxon>
        <taxon>campanulids</taxon>
        <taxon>Asterales</taxon>
        <taxon>Asteraceae</taxon>
        <taxon>Asteroideae</taxon>
        <taxon>Anthemideae</taxon>
        <taxon>Anthemidinae</taxon>
        <taxon>Tanacetum</taxon>
    </lineage>
</organism>
<feature type="compositionally biased region" description="Basic and acidic residues" evidence="7">
    <location>
        <begin position="94"/>
        <end position="111"/>
    </location>
</feature>
<evidence type="ECO:0000256" key="1">
    <source>
        <dbReference type="ARBA" id="ARBA00022679"/>
    </source>
</evidence>
<dbReference type="InterPro" id="IPR041373">
    <property type="entry name" value="RT_RNaseH"/>
</dbReference>
<sequence>MRFRKELTIHWPHWYVKIGGVSSLPCSQQTEHPMSRRLATGLQIRGMNSIDYSSWKYLYTEVRTAETGPQDGPADAGSSFANALAEIKANRTSRNGDDSHDSGTGSRRTERAARECTYTDFLKCQPLNFKGTEGLVGLTRWFKRIESVFHIRNCIVGNHIKFVTCTLLGSALTWWNSHVKAVKGTDVASYTQHFQELTLMCERMFPEESDQVEKRSVLWLNVKLKTKGSLRTLQGTIKTSSSLSKGIMWHEPILQGLRKRTRTKDLNLYALNATTIMMDSVLPSAPTTRGLAISPGTCGAQGHFKSNFLKLKNKNQGNQAGNGNAVARAYDVGIVGTNPNSNAVTGTFLLNNHYASILFDTGANRIFVSTAFSSLIDIIPTTLNHGYDVELADGVTSGLRPYHFTYPERRFADNKPESRCFPITRMKGAQTNIVKQTSSKEKDLRNACRGIEVDRAKIDVIAKFPYPTNVKGARKKLTIAPIIISPDGNVPFELMCDASDFAVGAILGQRIDGKFEPIYYASKTLNNAQEHYTTTKKELLAVVFSFDKFHPYLVLSKTIVYTDHSALKYLFSKQDVKPRLIRWVLLLQGFDIEIKDKRGAKNLAADYLSRLENPDLGTFMKEEITDEFPDEHLMVLKTELNNNEPWYAD</sequence>
<dbReference type="PANTHER" id="PTHR34072">
    <property type="entry name" value="ENZYMATIC POLYPROTEIN-RELATED"/>
    <property type="match status" value="1"/>
</dbReference>
<dbReference type="Gene3D" id="3.10.20.370">
    <property type="match status" value="1"/>
</dbReference>
<keyword evidence="1" id="KW-0808">Transferase</keyword>
<dbReference type="Pfam" id="PF08284">
    <property type="entry name" value="RVP_2"/>
    <property type="match status" value="1"/>
</dbReference>
<reference evidence="9" key="2">
    <citation type="submission" date="2022-01" db="EMBL/GenBank/DDBJ databases">
        <authorList>
            <person name="Yamashiro T."/>
            <person name="Shiraishi A."/>
            <person name="Satake H."/>
            <person name="Nakayama K."/>
        </authorList>
    </citation>
    <scope>NUCLEOTIDE SEQUENCE</scope>
</reference>
<dbReference type="PANTHER" id="PTHR34072:SF44">
    <property type="entry name" value="RNA-DIRECTED DNA POLYMERASE"/>
    <property type="match status" value="1"/>
</dbReference>
<evidence type="ECO:0000256" key="3">
    <source>
        <dbReference type="ARBA" id="ARBA00022722"/>
    </source>
</evidence>
<dbReference type="Pfam" id="PF17917">
    <property type="entry name" value="RT_RNaseH"/>
    <property type="match status" value="1"/>
</dbReference>
<keyword evidence="2" id="KW-0548">Nucleotidyltransferase</keyword>
<accession>A0ABQ4YEQ7</accession>
<dbReference type="CDD" id="cd09274">
    <property type="entry name" value="RNase_HI_RT_Ty3"/>
    <property type="match status" value="1"/>
</dbReference>
<gene>
    <name evidence="9" type="ORF">Tco_0726150</name>
</gene>
<evidence type="ECO:0000313" key="10">
    <source>
        <dbReference type="Proteomes" id="UP001151760"/>
    </source>
</evidence>
<evidence type="ECO:0000313" key="9">
    <source>
        <dbReference type="EMBL" id="GJS76269.1"/>
    </source>
</evidence>
<dbReference type="SUPFAM" id="SSF56672">
    <property type="entry name" value="DNA/RNA polymerases"/>
    <property type="match status" value="1"/>
</dbReference>